<dbReference type="AlphaFoldDB" id="A0AAD5QW93"/>
<evidence type="ECO:0000313" key="2">
    <source>
        <dbReference type="Proteomes" id="UP001196413"/>
    </source>
</evidence>
<proteinExistence type="predicted"/>
<comment type="caution">
    <text evidence="1">The sequence shown here is derived from an EMBL/GenBank/DDBJ whole genome shotgun (WGS) entry which is preliminary data.</text>
</comment>
<dbReference type="EMBL" id="JAHQIW010004798">
    <property type="protein sequence ID" value="KAJ1363747.1"/>
    <property type="molecule type" value="Genomic_DNA"/>
</dbReference>
<organism evidence="1 2">
    <name type="scientific">Parelaphostrongylus tenuis</name>
    <name type="common">Meningeal worm</name>
    <dbReference type="NCBI Taxonomy" id="148309"/>
    <lineage>
        <taxon>Eukaryota</taxon>
        <taxon>Metazoa</taxon>
        <taxon>Ecdysozoa</taxon>
        <taxon>Nematoda</taxon>
        <taxon>Chromadorea</taxon>
        <taxon>Rhabditida</taxon>
        <taxon>Rhabditina</taxon>
        <taxon>Rhabditomorpha</taxon>
        <taxon>Strongyloidea</taxon>
        <taxon>Metastrongylidae</taxon>
        <taxon>Parelaphostrongylus</taxon>
    </lineage>
</organism>
<sequence>MDGREKKEVDSQDNACVLLEDYPNDGHSRPPIMDDSWTREKRIETLVGLPLAVKMGHPNFKLKKFEFSHA</sequence>
<keyword evidence="2" id="KW-1185">Reference proteome</keyword>
<protein>
    <submittedName>
        <fullName evidence="1">Uncharacterized protein</fullName>
    </submittedName>
</protein>
<gene>
    <name evidence="1" type="ORF">KIN20_023674</name>
</gene>
<dbReference type="Proteomes" id="UP001196413">
    <property type="component" value="Unassembled WGS sequence"/>
</dbReference>
<accession>A0AAD5QW93</accession>
<evidence type="ECO:0000313" key="1">
    <source>
        <dbReference type="EMBL" id="KAJ1363747.1"/>
    </source>
</evidence>
<reference evidence="1" key="1">
    <citation type="submission" date="2021-06" db="EMBL/GenBank/DDBJ databases">
        <title>Parelaphostrongylus tenuis whole genome reference sequence.</title>
        <authorList>
            <person name="Garwood T.J."/>
            <person name="Larsen P.A."/>
            <person name="Fountain-Jones N.M."/>
            <person name="Garbe J.R."/>
            <person name="Macchietto M.G."/>
            <person name="Kania S.A."/>
            <person name="Gerhold R.W."/>
            <person name="Richards J.E."/>
            <person name="Wolf T.M."/>
        </authorList>
    </citation>
    <scope>NUCLEOTIDE SEQUENCE</scope>
    <source>
        <strain evidence="1">MNPRO001-30</strain>
        <tissue evidence="1">Meninges</tissue>
    </source>
</reference>
<name>A0AAD5QW93_PARTN</name>